<accession>A0A2N3KR45</accession>
<feature type="region of interest" description="Disordered" evidence="1">
    <location>
        <begin position="870"/>
        <end position="891"/>
    </location>
</feature>
<sequence>TTSAIAITAQGGDVVANDFIKTTDATIEITGDNDVSFTNLLSDLTSSGTGAVTIIATKGDITQADGSTIDGGSDKVTLTAGASQTLDQVKTAGADIVVTAQNGSVTAKDFITTSNANVGITAAQNVTLFNAEADVTSTGSGDVTITATAGDLYQENDSTIDGGTGKVTLTAGKKVTLDQVQTTTSVIKVTAQGGDVVANDFMKTSDAAIEITGDNDVSFTNGLSDVTSSGTGAVTIIATKGDITQANGSTIDGGSDKVTLTAGDSLTLDQVQTTGAEIAITAQTGSVTAKDFITTSNANIGITAAQNVTLFNDEADVTSTGLGDVTITATAGDLYQEDESTIDGGTGNVTLKAGNDVTLDQLRTNTADITVTADNGSILANDFIRTKDGSITLLAHKDVTLNNPESDVISEASGSIDITATTGKIVQNDGSEIDGGDGRVSLTSAQDMRIATLRTGAGTSGASYDGVTRMIGISLRSISGTISLGEISATNHIDIVAGNSIVESNAFVDHGNGSVQLTTAVLKGDTVAMIAEGGTIGTSASDRFEVETTAQDGSEIVVARDQFATKRRYTTLQARDGIYMAEVSGDLSADRVIAGTAKGGSNDNAEIALAIRNGSSDIGTISAPEKIDMRASGQDIQIENLTSRNADLYVEGNDGRLDIEKGSLGESTVMEAQHISLTKLENYVNSEQLLMKVTGLNGSLAQTVNANISAPKKIQFDLLRTNKAVFDVQSVKTRIVTGQITGDMIMSLPFAKMLMDNVTQKIRLGYELQLFDNNTYFNELSFDDTDFNLPVDTRIVTMDDSIFHGPIVIDDPEDRIGRITATTPTETPRPTTNTATTPAQTTTTTTTNNAPGNITVASGSVVGLGRPATGGGGSAVVTGQGSTPSNNGGFQNAVFQPSLSVGNLTPATPASTTGSGAAPAANTPVNTPAAPTNPVTSGTAGVAGSTPAGTTGTSGANGANGAGGAAAGTTGGAGAIGAGATTGQPDPNADSGTGNGNGSDEQDQ</sequence>
<dbReference type="EMBL" id="NWTK01000011">
    <property type="protein sequence ID" value="PKR53039.1"/>
    <property type="molecule type" value="Genomic_DNA"/>
</dbReference>
<feature type="compositionally biased region" description="Gly residues" evidence="1">
    <location>
        <begin position="958"/>
        <end position="977"/>
    </location>
</feature>
<reference evidence="2 3" key="1">
    <citation type="submission" date="2017-09" db="EMBL/GenBank/DDBJ databases">
        <title>Biodiversity and function of Thalassospira species in the particle-attached aromatic-hydrocarbon-degrading consortia from the surface seawater of the South China Sea.</title>
        <authorList>
            <person name="Dong C."/>
            <person name="Liu R."/>
            <person name="Shao Z."/>
        </authorList>
    </citation>
    <scope>NUCLEOTIDE SEQUENCE [LARGE SCALE GENOMIC DNA]</scope>
    <source>
        <strain evidence="2 3">CSC1P2</strain>
    </source>
</reference>
<dbReference type="RefSeq" id="WP_367622046.1">
    <property type="nucleotide sequence ID" value="NZ_NWTK01000011.1"/>
</dbReference>
<feature type="region of interest" description="Disordered" evidence="1">
    <location>
        <begin position="813"/>
        <end position="853"/>
    </location>
</feature>
<dbReference type="Proteomes" id="UP000233597">
    <property type="component" value="Unassembled WGS sequence"/>
</dbReference>
<feature type="region of interest" description="Disordered" evidence="1">
    <location>
        <begin position="904"/>
        <end position="1004"/>
    </location>
</feature>
<proteinExistence type="predicted"/>
<protein>
    <submittedName>
        <fullName evidence="2">Uncharacterized protein</fullName>
    </submittedName>
</protein>
<feature type="compositionally biased region" description="Low complexity" evidence="1">
    <location>
        <begin position="820"/>
        <end position="853"/>
    </location>
</feature>
<dbReference type="AlphaFoldDB" id="A0A2N3KR45"/>
<evidence type="ECO:0000313" key="2">
    <source>
        <dbReference type="EMBL" id="PKR53039.1"/>
    </source>
</evidence>
<evidence type="ECO:0000313" key="3">
    <source>
        <dbReference type="Proteomes" id="UP000233597"/>
    </source>
</evidence>
<evidence type="ECO:0000256" key="1">
    <source>
        <dbReference type="SAM" id="MobiDB-lite"/>
    </source>
</evidence>
<organism evidence="2 3">
    <name type="scientific">Thalassospira marina</name>
    <dbReference type="NCBI Taxonomy" id="2048283"/>
    <lineage>
        <taxon>Bacteria</taxon>
        <taxon>Pseudomonadati</taxon>
        <taxon>Pseudomonadota</taxon>
        <taxon>Alphaproteobacteria</taxon>
        <taxon>Rhodospirillales</taxon>
        <taxon>Thalassospiraceae</taxon>
        <taxon>Thalassospira</taxon>
    </lineage>
</organism>
<feature type="non-terminal residue" evidence="2">
    <location>
        <position position="1"/>
    </location>
</feature>
<gene>
    <name evidence="2" type="ORF">COO20_17255</name>
</gene>
<comment type="caution">
    <text evidence="2">The sequence shown here is derived from an EMBL/GenBank/DDBJ whole genome shotgun (WGS) entry which is preliminary data.</text>
</comment>
<feature type="compositionally biased region" description="Low complexity" evidence="1">
    <location>
        <begin position="905"/>
        <end position="957"/>
    </location>
</feature>
<name>A0A2N3KR45_9PROT</name>